<dbReference type="SUPFAM" id="SSF53383">
    <property type="entry name" value="PLP-dependent transferases"/>
    <property type="match status" value="1"/>
</dbReference>
<evidence type="ECO:0000256" key="2">
    <source>
        <dbReference type="ARBA" id="ARBA00022793"/>
    </source>
</evidence>
<dbReference type="Gene3D" id="3.40.50.2300">
    <property type="match status" value="1"/>
</dbReference>
<organism evidence="10">
    <name type="scientific">Streptomyces ambofaciens (strain ATCC 23877 / 3486 / DSM 40053 / JCM 4204 / NBRC 12836 / NRRL B-2516)</name>
    <dbReference type="NCBI Taxonomy" id="278992"/>
    <lineage>
        <taxon>Bacteria</taxon>
        <taxon>Bacillati</taxon>
        <taxon>Actinomycetota</taxon>
        <taxon>Actinomycetes</taxon>
        <taxon>Kitasatosporales</taxon>
        <taxon>Streptomycetaceae</taxon>
        <taxon>Streptomyces</taxon>
    </lineage>
</organism>
<evidence type="ECO:0000256" key="5">
    <source>
        <dbReference type="PIRSR" id="PIRSR009393-1"/>
    </source>
</evidence>
<dbReference type="Gene3D" id="3.40.640.10">
    <property type="entry name" value="Type I PLP-dependent aspartate aminotransferase-like (Major domain)"/>
    <property type="match status" value="1"/>
</dbReference>
<feature type="modified residue" description="N6-(pyridoxal phosphate)lysine" evidence="5">
    <location>
        <position position="452"/>
    </location>
</feature>
<evidence type="ECO:0000259" key="7">
    <source>
        <dbReference type="Pfam" id="PF01276"/>
    </source>
</evidence>
<dbReference type="Gene3D" id="3.90.100.10">
    <property type="entry name" value="Orn/Lys/Arg decarboxylase, C-terminal domain"/>
    <property type="match status" value="1"/>
</dbReference>
<evidence type="ECO:0000259" key="9">
    <source>
        <dbReference type="Pfam" id="PF03711"/>
    </source>
</evidence>
<dbReference type="InterPro" id="IPR008286">
    <property type="entry name" value="Prn/Lys/Arg_de-COase_C"/>
</dbReference>
<keyword evidence="3 5" id="KW-0663">Pyridoxal phosphate</keyword>
<dbReference type="Gene3D" id="3.90.1150.10">
    <property type="entry name" value="Aspartate Aminotransferase, domain 1"/>
    <property type="match status" value="1"/>
</dbReference>
<dbReference type="EMBL" id="AM238663">
    <property type="protein sequence ID" value="CAJ89310.1"/>
    <property type="molecule type" value="Genomic_DNA"/>
</dbReference>
<dbReference type="Pfam" id="PF03711">
    <property type="entry name" value="OKR_DC_1_C"/>
    <property type="match status" value="1"/>
</dbReference>
<dbReference type="InterPro" id="IPR015421">
    <property type="entry name" value="PyrdxlP-dep_Trfase_major"/>
</dbReference>
<dbReference type="GO" id="GO:0030170">
    <property type="term" value="F:pyridoxal phosphate binding"/>
    <property type="evidence" value="ECO:0007669"/>
    <property type="project" value="TreeGrafter"/>
</dbReference>
<dbReference type="InterPro" id="IPR005308">
    <property type="entry name" value="OKR_de-COase_N"/>
</dbReference>
<accession>A3KHY3</accession>
<feature type="region of interest" description="Disordered" evidence="6">
    <location>
        <begin position="824"/>
        <end position="852"/>
    </location>
</feature>
<evidence type="ECO:0000256" key="3">
    <source>
        <dbReference type="ARBA" id="ARBA00022898"/>
    </source>
</evidence>
<dbReference type="GO" id="GO:0008792">
    <property type="term" value="F:arginine decarboxylase activity"/>
    <property type="evidence" value="ECO:0007669"/>
    <property type="project" value="TreeGrafter"/>
</dbReference>
<name>A3KHY3_STRA7</name>
<dbReference type="InterPro" id="IPR036633">
    <property type="entry name" value="Prn/Lys/Arg_de-COase_C_sf"/>
</dbReference>
<feature type="domain" description="Orn/Lys/Arg decarboxylases family 1 pyridoxal-P attachment site" evidence="7">
    <location>
        <begin position="203"/>
        <end position="659"/>
    </location>
</feature>
<reference evidence="10" key="1">
    <citation type="journal article" date="2006" name="Mol. Biol. Evol.">
        <title>Evolution of the terminal regions of the Streptomyces linear chromosome.</title>
        <authorList>
            <person name="Choulet F."/>
            <person name="Aigle B."/>
            <person name="Gallois A."/>
            <person name="Mangenot S."/>
            <person name="Gerbaud C."/>
            <person name="Truong C."/>
            <person name="Francou F.X."/>
            <person name="Fourrier C."/>
            <person name="Guerineau M."/>
            <person name="Decaris B."/>
            <person name="Barbe V."/>
            <person name="Pernodet J.L."/>
            <person name="Leblond P."/>
        </authorList>
    </citation>
    <scope>NUCLEOTIDE SEQUENCE</scope>
    <source>
        <strain evidence="10">ATCC 23877</strain>
    </source>
</reference>
<dbReference type="InterPro" id="IPR015422">
    <property type="entry name" value="PyrdxlP-dep_Trfase_small"/>
</dbReference>
<dbReference type="AlphaFoldDB" id="A3KHY3"/>
<dbReference type="InterPro" id="IPR000310">
    <property type="entry name" value="Orn/Lys/Arg_deCO2ase_major_dom"/>
</dbReference>
<evidence type="ECO:0000313" key="10">
    <source>
        <dbReference type="EMBL" id="CAJ89310.1"/>
    </source>
</evidence>
<evidence type="ECO:0000259" key="8">
    <source>
        <dbReference type="Pfam" id="PF03709"/>
    </source>
</evidence>
<dbReference type="GO" id="GO:0006527">
    <property type="term" value="P:L-arginine catabolic process"/>
    <property type="evidence" value="ECO:0007669"/>
    <property type="project" value="TreeGrafter"/>
</dbReference>
<comment type="similarity">
    <text evidence="1">Belongs to the Orn/Lys/Arg decarboxylase class-I family.</text>
</comment>
<dbReference type="InterPro" id="IPR011193">
    <property type="entry name" value="Orn/lys/arg_de-COase"/>
</dbReference>
<dbReference type="PIRSF" id="PIRSF009393">
    <property type="entry name" value="Orn_decarb"/>
    <property type="match status" value="1"/>
</dbReference>
<feature type="domain" description="Orn/Lys/Arg decarboxylase N-terminal" evidence="8">
    <location>
        <begin position="83"/>
        <end position="197"/>
    </location>
</feature>
<dbReference type="InterPro" id="IPR015424">
    <property type="entry name" value="PyrdxlP-dep_Trfase"/>
</dbReference>
<dbReference type="GO" id="GO:0005829">
    <property type="term" value="C:cytosol"/>
    <property type="evidence" value="ECO:0007669"/>
    <property type="project" value="TreeGrafter"/>
</dbReference>
<feature type="compositionally biased region" description="Basic residues" evidence="6">
    <location>
        <begin position="841"/>
        <end position="852"/>
    </location>
</feature>
<dbReference type="SUPFAM" id="SSF55904">
    <property type="entry name" value="Ornithine decarboxylase C-terminal domain"/>
    <property type="match status" value="1"/>
</dbReference>
<feature type="domain" description="Orn/Lys/Arg decarboxylase C-terminal" evidence="9">
    <location>
        <begin position="685"/>
        <end position="813"/>
    </location>
</feature>
<keyword evidence="4" id="KW-0456">Lyase</keyword>
<sequence>MCKTVVCYFDGIPDAPDRHVKEWSTPRPVGVVWTAISRPSACRPRTLVEGWRGPPGEGGGMTDGTVLVAVREHPEDRCATAGQLTRIAEGIRARGFQVRWVVSVSDAEAVLRTEAGLAAAVVAWDLLPAAEDGPGGATVLHGIGRRFRNLPVFLVMADEGLRELPLWVSQSVVGYVWPLEDTPAFIAGRITTAARGYQDALLPPFFKALRRFDDAHEYSWHTPAHSGGVAFLKSPVGRAFHDYFGERLLRSDLSISVEELGSLFEHTGPIGEAEHNAARVFGSDRTYFVLHGDSTCNRLVGHFSVTRDEIALVDRNCHKSILHGLVVSGARPVYLVPTRNGYGLAGPLPPTELAADSVAERIARSPLTADAVSPRAQYAVLTNSTYDGVCYASPTVARAFASSTPRLHFDEAWFAYARFHPLYAGRYGMAVDEETFPGPDRPTIFATQSTHKLLAALSQGAMVHVRPAPRAPVEHDRFNEALMMHGTTSPLYPMIASLDVATAMMDGPQGQWLIDEAISEAVRFRQEMVRIGRRIEAAGDRPPWFFGVWQPDEVTDPASGARLPFEEAPADLLRTEASCWHLDPDADWHGFPGLTDGYSMLDPIKVTLTCPGLDASGVMSDWGVPARVLTAYLTTRGIVVEKTDGYTTLVLFSMGITKGKWGTLLDALMDFKDHYDSDVPLDRVLPALVAEHPRRYAGRSLRDLCQEMHTHLRDARLVELLDTAFQQLPTPVASPQLCYQRLIRGGTERIPLADAAGRVAAAMVTVTPPGIPVLMPGEDIGEEDGPLLRYLKALESFDRRFPGFGSETHGVTRAPDSGDYLIECLRPDEPAGPRGAVTPAQRRRKSSTKTRK</sequence>
<protein>
    <submittedName>
        <fullName evidence="10">Putative arginine/lysine/ornithine decarboxylase</fullName>
    </submittedName>
</protein>
<dbReference type="PANTHER" id="PTHR45229:SF3">
    <property type="entry name" value="BIODEGRADATIVE ARGININE DECARBOXYLASE"/>
    <property type="match status" value="1"/>
</dbReference>
<proteinExistence type="inferred from homology"/>
<keyword evidence="2" id="KW-0210">Decarboxylase</keyword>
<evidence type="ECO:0000256" key="1">
    <source>
        <dbReference type="ARBA" id="ARBA00010671"/>
    </source>
</evidence>
<evidence type="ECO:0000256" key="4">
    <source>
        <dbReference type="ARBA" id="ARBA00023239"/>
    </source>
</evidence>
<dbReference type="Pfam" id="PF01276">
    <property type="entry name" value="OKR_DC_1"/>
    <property type="match status" value="1"/>
</dbReference>
<gene>
    <name evidence="10" type="ORF">SAML0323</name>
</gene>
<dbReference type="Pfam" id="PF03709">
    <property type="entry name" value="OKR_DC_1_N"/>
    <property type="match status" value="1"/>
</dbReference>
<dbReference type="PANTHER" id="PTHR45229">
    <property type="entry name" value="CONSTITUTIVE ORNITHINE DECARBOXYLASE"/>
    <property type="match status" value="1"/>
</dbReference>
<evidence type="ECO:0000256" key="6">
    <source>
        <dbReference type="SAM" id="MobiDB-lite"/>
    </source>
</evidence>